<accession>A0A9W6NL30</accession>
<reference evidence="1" key="1">
    <citation type="journal article" date="2014" name="Int. J. Syst. Evol. Microbiol.">
        <title>Complete genome sequence of Corynebacterium casei LMG S-19264T (=DSM 44701T), isolated from a smear-ripened cheese.</title>
        <authorList>
            <consortium name="US DOE Joint Genome Institute (JGI-PGF)"/>
            <person name="Walter F."/>
            <person name="Albersmeier A."/>
            <person name="Kalinowski J."/>
            <person name="Ruckert C."/>
        </authorList>
    </citation>
    <scope>NUCLEOTIDE SEQUENCE</scope>
    <source>
        <strain evidence="1">VKM Ac-1321</strain>
    </source>
</reference>
<protein>
    <submittedName>
        <fullName evidence="1">Uncharacterized protein</fullName>
    </submittedName>
</protein>
<comment type="caution">
    <text evidence="1">The sequence shown here is derived from an EMBL/GenBank/DDBJ whole genome shotgun (WGS) entry which is preliminary data.</text>
</comment>
<reference evidence="1" key="2">
    <citation type="submission" date="2023-01" db="EMBL/GenBank/DDBJ databases">
        <authorList>
            <person name="Sun Q."/>
            <person name="Evtushenko L."/>
        </authorList>
    </citation>
    <scope>NUCLEOTIDE SEQUENCE</scope>
    <source>
        <strain evidence="1">VKM Ac-1321</strain>
    </source>
</reference>
<name>A0A9W6NL30_9ACTN</name>
<dbReference type="AlphaFoldDB" id="A0A9W6NL30"/>
<dbReference type="RefSeq" id="WP_261958751.1">
    <property type="nucleotide sequence ID" value="NZ_BAAAXA010000001.1"/>
</dbReference>
<evidence type="ECO:0000313" key="1">
    <source>
        <dbReference type="EMBL" id="GLL00929.1"/>
    </source>
</evidence>
<dbReference type="EMBL" id="BSFP01000012">
    <property type="protein sequence ID" value="GLL00929.1"/>
    <property type="molecule type" value="Genomic_DNA"/>
</dbReference>
<gene>
    <name evidence="1" type="ORF">GCM10017581_026700</name>
</gene>
<keyword evidence="2" id="KW-1185">Reference proteome</keyword>
<evidence type="ECO:0000313" key="2">
    <source>
        <dbReference type="Proteomes" id="UP001143480"/>
    </source>
</evidence>
<proteinExistence type="predicted"/>
<sequence length="235" mass="25739">MTLPDSPDAELHARLWPPARGFAPGSGEATYVQLHELLLGLAGRLPDSDVISLRDSVVTDPFGTPGGIAFAALRAHVPLTRPEVNAIVEISRALRVPGGDPPHLDRLILTDTVTDGGHRFEARPGVAQDFTDQSAAIAFMYEKGAQRMWRAWRADPDGPRRVFLAAVAPGTAAWRLTRIMQRDLAQTRAIRVEEAADVVPTVEIFFPDWEPAPYHRAALETAELLWSREGGRTAK</sequence>
<organism evidence="1 2">
    <name type="scientific">Dactylosporangium matsuzakiense</name>
    <dbReference type="NCBI Taxonomy" id="53360"/>
    <lineage>
        <taxon>Bacteria</taxon>
        <taxon>Bacillati</taxon>
        <taxon>Actinomycetota</taxon>
        <taxon>Actinomycetes</taxon>
        <taxon>Micromonosporales</taxon>
        <taxon>Micromonosporaceae</taxon>
        <taxon>Dactylosporangium</taxon>
    </lineage>
</organism>
<dbReference type="Proteomes" id="UP001143480">
    <property type="component" value="Unassembled WGS sequence"/>
</dbReference>